<proteinExistence type="predicted"/>
<reference evidence="2 3" key="1">
    <citation type="journal article" date="2014" name="Genome Announc.">
        <title>Draft genome sequences of six enterohepatic helicobacter species isolated from humans and one from rhesus macaques.</title>
        <authorList>
            <person name="Shen Z."/>
            <person name="Sheh A."/>
            <person name="Young S.K."/>
            <person name="Abouelliel A."/>
            <person name="Ward D.V."/>
            <person name="Earl A.M."/>
            <person name="Fox J.G."/>
        </authorList>
    </citation>
    <scope>NUCLEOTIDE SEQUENCE [LARGE SCALE GENOMIC DNA]</scope>
    <source>
        <strain evidence="2 3">ATCC 43879</strain>
    </source>
</reference>
<dbReference type="OrthoDB" id="9794834at2"/>
<feature type="domain" description="IrrE N-terminal-like" evidence="1">
    <location>
        <begin position="90"/>
        <end position="124"/>
    </location>
</feature>
<evidence type="ECO:0000259" key="1">
    <source>
        <dbReference type="Pfam" id="PF06114"/>
    </source>
</evidence>
<dbReference type="RefSeq" id="WP_005218765.1">
    <property type="nucleotide sequence ID" value="NZ_KI392040.1"/>
</dbReference>
<evidence type="ECO:0000313" key="2">
    <source>
        <dbReference type="EMBL" id="EEO24224.1"/>
    </source>
</evidence>
<sequence length="232" mass="27350">MKHIDMKQLYDNLSQKELQEIESQSQLLEKIWQKIGFNHALSANEVLKIVYGSDIEIPVNPVKIIEHFNIKLTEDETMQFEGLTQFDGYTLEIRYKPTNNNRDRFTLAHELGHIFLHFLEGKKFDFQDKAIRHGYNNENGVGGIQKELQPVIFKAAREEKSTSVLEREANIFAGELLIPKIKIDELKNILPKNHRYKQSNLCQYFQVSNGTMYHTMNYYGEWENMVKDDYTW</sequence>
<gene>
    <name evidence="2" type="ORF">HRAG_01281</name>
</gene>
<dbReference type="InterPro" id="IPR010359">
    <property type="entry name" value="IrrE_HExxH"/>
</dbReference>
<feature type="domain" description="IrrE N-terminal-like" evidence="1">
    <location>
        <begin position="155"/>
        <end position="216"/>
    </location>
</feature>
<dbReference type="HOGENOM" id="CLU_1178505_0_0_7"/>
<evidence type="ECO:0000313" key="3">
    <source>
        <dbReference type="Proteomes" id="UP000005085"/>
    </source>
</evidence>
<organism evidence="2 3">
    <name type="scientific">Helicobacter bilis ATCC 43879</name>
    <dbReference type="NCBI Taxonomy" id="613026"/>
    <lineage>
        <taxon>Bacteria</taxon>
        <taxon>Pseudomonadati</taxon>
        <taxon>Campylobacterota</taxon>
        <taxon>Epsilonproteobacteria</taxon>
        <taxon>Campylobacterales</taxon>
        <taxon>Helicobacteraceae</taxon>
        <taxon>Helicobacter</taxon>
    </lineage>
</organism>
<name>C3XGT5_9HELI</name>
<dbReference type="Gene3D" id="1.10.10.2910">
    <property type="match status" value="1"/>
</dbReference>
<protein>
    <recommendedName>
        <fullName evidence="1">IrrE N-terminal-like domain-containing protein</fullName>
    </recommendedName>
</protein>
<dbReference type="eggNOG" id="COG2856">
    <property type="taxonomic scope" value="Bacteria"/>
</dbReference>
<dbReference type="AlphaFoldDB" id="C3XGT5"/>
<dbReference type="Proteomes" id="UP000005085">
    <property type="component" value="Unassembled WGS sequence"/>
</dbReference>
<comment type="caution">
    <text evidence="2">The sequence shown here is derived from an EMBL/GenBank/DDBJ whole genome shotgun (WGS) entry which is preliminary data.</text>
</comment>
<dbReference type="EMBL" id="ACDN02000055">
    <property type="protein sequence ID" value="EEO24224.1"/>
    <property type="molecule type" value="Genomic_DNA"/>
</dbReference>
<accession>C3XGT5</accession>
<dbReference type="Pfam" id="PF06114">
    <property type="entry name" value="Peptidase_M78"/>
    <property type="match status" value="2"/>
</dbReference>
<keyword evidence="3" id="KW-1185">Reference proteome</keyword>